<dbReference type="AlphaFoldDB" id="A0A1I7X3M0"/>
<name>A0A1I7X3M0_HETBA</name>
<dbReference type="Proteomes" id="UP000095283">
    <property type="component" value="Unplaced"/>
</dbReference>
<dbReference type="WBParaSite" id="Hba_12106">
    <property type="protein sequence ID" value="Hba_12106"/>
    <property type="gene ID" value="Hba_12106"/>
</dbReference>
<accession>A0A1I7X3M0</accession>
<evidence type="ECO:0000313" key="2">
    <source>
        <dbReference type="WBParaSite" id="Hba_12106"/>
    </source>
</evidence>
<evidence type="ECO:0000313" key="1">
    <source>
        <dbReference type="Proteomes" id="UP000095283"/>
    </source>
</evidence>
<protein>
    <submittedName>
        <fullName evidence="2">Uncharacterized protein</fullName>
    </submittedName>
</protein>
<keyword evidence="1" id="KW-1185">Reference proteome</keyword>
<proteinExistence type="predicted"/>
<reference evidence="2" key="1">
    <citation type="submission" date="2016-11" db="UniProtKB">
        <authorList>
            <consortium name="WormBaseParasite"/>
        </authorList>
    </citation>
    <scope>IDENTIFICATION</scope>
</reference>
<organism evidence="1 2">
    <name type="scientific">Heterorhabditis bacteriophora</name>
    <name type="common">Entomopathogenic nematode worm</name>
    <dbReference type="NCBI Taxonomy" id="37862"/>
    <lineage>
        <taxon>Eukaryota</taxon>
        <taxon>Metazoa</taxon>
        <taxon>Ecdysozoa</taxon>
        <taxon>Nematoda</taxon>
        <taxon>Chromadorea</taxon>
        <taxon>Rhabditida</taxon>
        <taxon>Rhabditina</taxon>
        <taxon>Rhabditomorpha</taxon>
        <taxon>Strongyloidea</taxon>
        <taxon>Heterorhabditidae</taxon>
        <taxon>Heterorhabditis</taxon>
    </lineage>
</organism>
<sequence>MTEFNTNSFLIELDSFGKPPPQQKLVDRGNGIMAQSIAEKLNMINLNKQMVNVSDYKFMI</sequence>